<dbReference type="Gene3D" id="3.30.40.10">
    <property type="entry name" value="Zinc/RING finger domain, C3HC4 (zinc finger)"/>
    <property type="match status" value="1"/>
</dbReference>
<evidence type="ECO:0000256" key="1">
    <source>
        <dbReference type="ARBA" id="ARBA00022723"/>
    </source>
</evidence>
<dbReference type="AlphaFoldDB" id="A0A5B6UZ68"/>
<keyword evidence="2" id="KW-0863">Zinc-finger</keyword>
<dbReference type="OrthoDB" id="608866at2759"/>
<dbReference type="Proteomes" id="UP000325315">
    <property type="component" value="Unassembled WGS sequence"/>
</dbReference>
<gene>
    <name evidence="4" type="ORF">EPI10_028658</name>
</gene>
<name>A0A5B6UZ68_9ROSI</name>
<evidence type="ECO:0000256" key="2">
    <source>
        <dbReference type="ARBA" id="ARBA00022771"/>
    </source>
</evidence>
<dbReference type="InterPro" id="IPR011011">
    <property type="entry name" value="Znf_FYVE_PHD"/>
</dbReference>
<evidence type="ECO:0000313" key="5">
    <source>
        <dbReference type="Proteomes" id="UP000325315"/>
    </source>
</evidence>
<proteinExistence type="predicted"/>
<dbReference type="PANTHER" id="PTHR47863:SF4">
    <property type="entry name" value="RING_FYVE_PHD ZINC FINGER SUPERFAMILY PROTEIN"/>
    <property type="match status" value="1"/>
</dbReference>
<accession>A0A5B6UZ68</accession>
<dbReference type="PANTHER" id="PTHR47863">
    <property type="entry name" value="RING/FYVE/PHD ZINC FINGER SUPERFAMILY PROTEIN"/>
    <property type="match status" value="1"/>
</dbReference>
<keyword evidence="3" id="KW-0862">Zinc</keyword>
<comment type="caution">
    <text evidence="4">The sequence shown here is derived from an EMBL/GenBank/DDBJ whole genome shotgun (WGS) entry which is preliminary data.</text>
</comment>
<reference evidence="5" key="1">
    <citation type="journal article" date="2019" name="Plant Biotechnol. J.">
        <title>Genome sequencing of the Australian wild diploid species Gossypium australe highlights disease resistance and delayed gland morphogenesis.</title>
        <authorList>
            <person name="Cai Y."/>
            <person name="Cai X."/>
            <person name="Wang Q."/>
            <person name="Wang P."/>
            <person name="Zhang Y."/>
            <person name="Cai C."/>
            <person name="Xu Y."/>
            <person name="Wang K."/>
            <person name="Zhou Z."/>
            <person name="Wang C."/>
            <person name="Geng S."/>
            <person name="Li B."/>
            <person name="Dong Q."/>
            <person name="Hou Y."/>
            <person name="Wang H."/>
            <person name="Ai P."/>
            <person name="Liu Z."/>
            <person name="Yi F."/>
            <person name="Sun M."/>
            <person name="An G."/>
            <person name="Cheng J."/>
            <person name="Zhang Y."/>
            <person name="Shi Q."/>
            <person name="Xie Y."/>
            <person name="Shi X."/>
            <person name="Chang Y."/>
            <person name="Huang F."/>
            <person name="Chen Y."/>
            <person name="Hong S."/>
            <person name="Mi L."/>
            <person name="Sun Q."/>
            <person name="Zhang L."/>
            <person name="Zhou B."/>
            <person name="Peng R."/>
            <person name="Zhang X."/>
            <person name="Liu F."/>
        </authorList>
    </citation>
    <scope>NUCLEOTIDE SEQUENCE [LARGE SCALE GENOMIC DNA]</scope>
    <source>
        <strain evidence="5">cv. PA1801</strain>
    </source>
</reference>
<protein>
    <submittedName>
        <fullName evidence="4">PHD finger 21B</fullName>
    </submittedName>
</protein>
<evidence type="ECO:0000313" key="4">
    <source>
        <dbReference type="EMBL" id="KAA3462142.1"/>
    </source>
</evidence>
<keyword evidence="1" id="KW-0479">Metal-binding</keyword>
<sequence>MDKRGPIFSFRSDGPCLTWLWSIEYLSSFPHLDLSIVPAPVSPDESGENTTERVALRCLKELIVPENVLLQILQEVKLYTIHIPISALLYELQVVLKYIASYKCLYLSGLIFEPEKGWTRAFIMHKKALLPKCSLEQLKGDIKKFDCLHGDKQMEDESGITIKVTKIDGWHLGYDSQAGEGEEDVHVATRTFEHPCMDQLCENEDERLNIAMKRSLFVSSQSRPSKDPVGKAGPRKQNLCVKCNLSGKVLICGSSDSAVAVHRSCLGSTARYDDKGNFLCPFCACSLSNSKHFEGKDRIILARKHVVALVELC</sequence>
<keyword evidence="5" id="KW-1185">Reference proteome</keyword>
<organism evidence="4 5">
    <name type="scientific">Gossypium australe</name>
    <dbReference type="NCBI Taxonomy" id="47621"/>
    <lineage>
        <taxon>Eukaryota</taxon>
        <taxon>Viridiplantae</taxon>
        <taxon>Streptophyta</taxon>
        <taxon>Embryophyta</taxon>
        <taxon>Tracheophyta</taxon>
        <taxon>Spermatophyta</taxon>
        <taxon>Magnoliopsida</taxon>
        <taxon>eudicotyledons</taxon>
        <taxon>Gunneridae</taxon>
        <taxon>Pentapetalae</taxon>
        <taxon>rosids</taxon>
        <taxon>malvids</taxon>
        <taxon>Malvales</taxon>
        <taxon>Malvaceae</taxon>
        <taxon>Malvoideae</taxon>
        <taxon>Gossypium</taxon>
    </lineage>
</organism>
<evidence type="ECO:0000256" key="3">
    <source>
        <dbReference type="ARBA" id="ARBA00022833"/>
    </source>
</evidence>
<dbReference type="InterPro" id="IPR013083">
    <property type="entry name" value="Znf_RING/FYVE/PHD"/>
</dbReference>
<dbReference type="EMBL" id="SMMG02000009">
    <property type="protein sequence ID" value="KAA3462142.1"/>
    <property type="molecule type" value="Genomic_DNA"/>
</dbReference>
<dbReference type="GO" id="GO:0008270">
    <property type="term" value="F:zinc ion binding"/>
    <property type="evidence" value="ECO:0007669"/>
    <property type="project" value="UniProtKB-KW"/>
</dbReference>
<dbReference type="SUPFAM" id="SSF57903">
    <property type="entry name" value="FYVE/PHD zinc finger"/>
    <property type="match status" value="1"/>
</dbReference>